<gene>
    <name evidence="1" type="ORF">OWV82_004399</name>
</gene>
<reference evidence="1 2" key="1">
    <citation type="journal article" date="2023" name="Science">
        <title>Complex scaffold remodeling in plant triterpene biosynthesis.</title>
        <authorList>
            <person name="De La Pena R."/>
            <person name="Hodgson H."/>
            <person name="Liu J.C."/>
            <person name="Stephenson M.J."/>
            <person name="Martin A.C."/>
            <person name="Owen C."/>
            <person name="Harkess A."/>
            <person name="Leebens-Mack J."/>
            <person name="Jimenez L.E."/>
            <person name="Osbourn A."/>
            <person name="Sattely E.S."/>
        </authorList>
    </citation>
    <scope>NUCLEOTIDE SEQUENCE [LARGE SCALE GENOMIC DNA]</scope>
    <source>
        <strain evidence="2">cv. JPN11</strain>
        <tissue evidence="1">Leaf</tissue>
    </source>
</reference>
<name>A0ACC1YR87_MELAZ</name>
<organism evidence="1 2">
    <name type="scientific">Melia azedarach</name>
    <name type="common">Chinaberry tree</name>
    <dbReference type="NCBI Taxonomy" id="155640"/>
    <lineage>
        <taxon>Eukaryota</taxon>
        <taxon>Viridiplantae</taxon>
        <taxon>Streptophyta</taxon>
        <taxon>Embryophyta</taxon>
        <taxon>Tracheophyta</taxon>
        <taxon>Spermatophyta</taxon>
        <taxon>Magnoliopsida</taxon>
        <taxon>eudicotyledons</taxon>
        <taxon>Gunneridae</taxon>
        <taxon>Pentapetalae</taxon>
        <taxon>rosids</taxon>
        <taxon>malvids</taxon>
        <taxon>Sapindales</taxon>
        <taxon>Meliaceae</taxon>
        <taxon>Melia</taxon>
    </lineage>
</organism>
<dbReference type="Proteomes" id="UP001164539">
    <property type="component" value="Chromosome 2"/>
</dbReference>
<evidence type="ECO:0000313" key="1">
    <source>
        <dbReference type="EMBL" id="KAJ4725543.1"/>
    </source>
</evidence>
<comment type="caution">
    <text evidence="1">The sequence shown here is derived from an EMBL/GenBank/DDBJ whole genome shotgun (WGS) entry which is preliminary data.</text>
</comment>
<proteinExistence type="predicted"/>
<evidence type="ECO:0000313" key="2">
    <source>
        <dbReference type="Proteomes" id="UP001164539"/>
    </source>
</evidence>
<dbReference type="EMBL" id="CM051395">
    <property type="protein sequence ID" value="KAJ4725543.1"/>
    <property type="molecule type" value="Genomic_DNA"/>
</dbReference>
<sequence length="265" mass="30659">MADFPLSQAVYPELKTTYRLNCSSTNFYVWKNKVDFVLFDNNVKYVLAEPIPDKENDAIAYKKFLDDDFRARHIILGCVHDDIHLAFHHHQSAKSLLDALTSFFATPSHSKSRHLYRSFRNYKMSEGTNVDEHLLKMRVMFQECELQGRELSKYEKAKFLVNSLPETGTWRDLILQLSIQLGGEKGLSVEDVEQRARDWQEYLKDCGEEEEGSISGSSGSSTRRLNFNGNCYDCGEFGHRQADCPYEVRVFLFLLSLLLYVCGYE</sequence>
<keyword evidence="2" id="KW-1185">Reference proteome</keyword>
<accession>A0ACC1YR87</accession>
<protein>
    <submittedName>
        <fullName evidence="1">Retrovirus-related Pol polyprotein from transposon TNT 1-94</fullName>
    </submittedName>
</protein>